<dbReference type="Proteomes" id="UP000644699">
    <property type="component" value="Unassembled WGS sequence"/>
</dbReference>
<dbReference type="EMBL" id="BMIQ01000007">
    <property type="protein sequence ID" value="GGE15893.1"/>
    <property type="molecule type" value="Genomic_DNA"/>
</dbReference>
<reference evidence="1" key="2">
    <citation type="submission" date="2020-09" db="EMBL/GenBank/DDBJ databases">
        <authorList>
            <person name="Sun Q."/>
            <person name="Zhou Y."/>
        </authorList>
    </citation>
    <scope>NUCLEOTIDE SEQUENCE</scope>
    <source>
        <strain evidence="1">CGMCC 1.15367</strain>
    </source>
</reference>
<sequence>MPDFLMLRHAPTDWNAAGRLQGRADPPLSAAGRAAASSWRVPDLVADWPVLASPLRRTMETAVLMGLAPVPAPAFVEMDWGACEGRTLAELRAEGGAAFAADEARGLDFRPQGGETPRETGVRALAGLGALGASHVIVTHKGVLRALLARALDWDMRGKAPVRLAPAAAQLFRLGADGLILLQANVPLGERSQP</sequence>
<dbReference type="GO" id="GO:0016791">
    <property type="term" value="F:phosphatase activity"/>
    <property type="evidence" value="ECO:0007669"/>
    <property type="project" value="TreeGrafter"/>
</dbReference>
<dbReference type="CDD" id="cd07067">
    <property type="entry name" value="HP_PGM_like"/>
    <property type="match status" value="1"/>
</dbReference>
<dbReference type="InterPro" id="IPR029033">
    <property type="entry name" value="His_PPase_superfam"/>
</dbReference>
<evidence type="ECO:0000313" key="2">
    <source>
        <dbReference type="Proteomes" id="UP000644699"/>
    </source>
</evidence>
<reference evidence="1" key="1">
    <citation type="journal article" date="2014" name="Int. J. Syst. Evol. Microbiol.">
        <title>Complete genome sequence of Corynebacterium casei LMG S-19264T (=DSM 44701T), isolated from a smear-ripened cheese.</title>
        <authorList>
            <consortium name="US DOE Joint Genome Institute (JGI-PGF)"/>
            <person name="Walter F."/>
            <person name="Albersmeier A."/>
            <person name="Kalinowski J."/>
            <person name="Ruckert C."/>
        </authorList>
    </citation>
    <scope>NUCLEOTIDE SEQUENCE</scope>
    <source>
        <strain evidence="1">CGMCC 1.15367</strain>
    </source>
</reference>
<accession>A0A916ZVE8</accession>
<proteinExistence type="predicted"/>
<dbReference type="Pfam" id="PF00300">
    <property type="entry name" value="His_Phos_1"/>
    <property type="match status" value="1"/>
</dbReference>
<comment type="caution">
    <text evidence="1">The sequence shown here is derived from an EMBL/GenBank/DDBJ whole genome shotgun (WGS) entry which is preliminary data.</text>
</comment>
<evidence type="ECO:0000313" key="1">
    <source>
        <dbReference type="EMBL" id="GGE15893.1"/>
    </source>
</evidence>
<dbReference type="AlphaFoldDB" id="A0A916ZVE8"/>
<dbReference type="Gene3D" id="3.40.50.1240">
    <property type="entry name" value="Phosphoglycerate mutase-like"/>
    <property type="match status" value="1"/>
</dbReference>
<protein>
    <recommendedName>
        <fullName evidence="3">Phosphoglycerate mutase</fullName>
    </recommendedName>
</protein>
<dbReference type="SMART" id="SM00855">
    <property type="entry name" value="PGAM"/>
    <property type="match status" value="1"/>
</dbReference>
<gene>
    <name evidence="1" type="ORF">GCM10011390_38690</name>
</gene>
<dbReference type="InterPro" id="IPR013078">
    <property type="entry name" value="His_Pase_superF_clade-1"/>
</dbReference>
<evidence type="ECO:0008006" key="3">
    <source>
        <dbReference type="Google" id="ProtNLM"/>
    </source>
</evidence>
<dbReference type="SUPFAM" id="SSF53254">
    <property type="entry name" value="Phosphoglycerate mutase-like"/>
    <property type="match status" value="1"/>
</dbReference>
<organism evidence="1 2">
    <name type="scientific">Aureimonas endophytica</name>
    <dbReference type="NCBI Taxonomy" id="2027858"/>
    <lineage>
        <taxon>Bacteria</taxon>
        <taxon>Pseudomonadati</taxon>
        <taxon>Pseudomonadota</taxon>
        <taxon>Alphaproteobacteria</taxon>
        <taxon>Hyphomicrobiales</taxon>
        <taxon>Aurantimonadaceae</taxon>
        <taxon>Aureimonas</taxon>
    </lineage>
</organism>
<dbReference type="InterPro" id="IPR050275">
    <property type="entry name" value="PGM_Phosphatase"/>
</dbReference>
<name>A0A916ZVE8_9HYPH</name>
<dbReference type="PANTHER" id="PTHR48100">
    <property type="entry name" value="BROAD-SPECIFICITY PHOSPHATASE YOR283W-RELATED"/>
    <property type="match status" value="1"/>
</dbReference>
<keyword evidence="2" id="KW-1185">Reference proteome</keyword>
<dbReference type="RefSeq" id="WP_188911500.1">
    <property type="nucleotide sequence ID" value="NZ_BMIQ01000007.1"/>
</dbReference>